<dbReference type="EMBL" id="KJ019069">
    <property type="protein sequence ID" value="AIX24111.1"/>
    <property type="molecule type" value="Genomic_DNA"/>
</dbReference>
<reference evidence="1 2" key="1">
    <citation type="submission" date="2013-12" db="EMBL/GenBank/DDBJ databases">
        <title>Ecological redundancy of diverse viral populations within a natural community.</title>
        <authorList>
            <person name="Gregory A.C."/>
            <person name="LaButti K."/>
            <person name="Copeland A."/>
            <person name="Woyke T."/>
            <person name="Sullivan M.B."/>
        </authorList>
    </citation>
    <scope>NUCLEOTIDE SEQUENCE [LARGE SCALE GENOMIC DNA]</scope>
    <source>
        <strain evidence="1">Syn7803US103</strain>
    </source>
</reference>
<sequence length="143" mass="16506">MQLLLNEVLQKISNAKTKAQKIKLLQEHNSPALRQILIANFDESIISMLPDGDVPYEKNEAPEDTEHTKLVHEYRKLYLFFKGGANVSQSRRETLFIQLLEGLHQGEAEVLCLMKDKKLGKRWKITKQCVEEAYPQIQWGGRS</sequence>
<proteinExistence type="predicted"/>
<organism evidence="1 2">
    <name type="scientific">Synechococcus phage ACG-2014j</name>
    <dbReference type="NCBI Taxonomy" id="1493514"/>
    <lineage>
        <taxon>Viruses</taxon>
        <taxon>Duplodnaviria</taxon>
        <taxon>Heunggongvirae</taxon>
        <taxon>Uroviricota</taxon>
        <taxon>Caudoviricetes</taxon>
        <taxon>Pantevenvirales</taxon>
        <taxon>Kyanoviridae</taxon>
        <taxon>Potamoivirus</taxon>
        <taxon>Potamoivirus tusconj</taxon>
    </lineage>
</organism>
<evidence type="ECO:0000313" key="2">
    <source>
        <dbReference type="Proteomes" id="UP000033008"/>
    </source>
</evidence>
<dbReference type="Proteomes" id="UP000033008">
    <property type="component" value="Segment"/>
</dbReference>
<evidence type="ECO:0000313" key="1">
    <source>
        <dbReference type="EMBL" id="AIX24111.1"/>
    </source>
</evidence>
<accession>A0A0E3FBF0</accession>
<dbReference type="RefSeq" id="YP_009134198.1">
    <property type="nucleotide sequence ID" value="NC_026926.1"/>
</dbReference>
<dbReference type="OrthoDB" id="17241at10239"/>
<gene>
    <name evidence="1" type="ORF">Syn7803US103_216</name>
</gene>
<name>A0A0E3FBF0_9CAUD</name>
<dbReference type="Pfam" id="PF20025">
    <property type="entry name" value="DUF6433"/>
    <property type="match status" value="1"/>
</dbReference>
<dbReference type="KEGG" id="vg:24171394"/>
<dbReference type="GeneID" id="24171394"/>
<protein>
    <submittedName>
        <fullName evidence="1">Uncharacterized protein</fullName>
    </submittedName>
</protein>
<dbReference type="InterPro" id="IPR045491">
    <property type="entry name" value="DUF6433"/>
</dbReference>